<name>A0A3B1AZ56_9ZZZZ</name>
<dbReference type="Pfam" id="PF01565">
    <property type="entry name" value="FAD_binding_4"/>
    <property type="match status" value="1"/>
</dbReference>
<dbReference type="Pfam" id="PF02913">
    <property type="entry name" value="FAD-oxidase_C"/>
    <property type="match status" value="1"/>
</dbReference>
<dbReference type="EC" id="1.1.99.2" evidence="6"/>
<dbReference type="EMBL" id="UOFW01000045">
    <property type="protein sequence ID" value="VAX03320.1"/>
    <property type="molecule type" value="Genomic_DNA"/>
</dbReference>
<evidence type="ECO:0000256" key="4">
    <source>
        <dbReference type="ARBA" id="ARBA00022827"/>
    </source>
</evidence>
<dbReference type="Gene3D" id="3.30.465.10">
    <property type="match status" value="1"/>
</dbReference>
<sequence>MTFDPTHLENLKEISGPKGWIDDQADMSDFLQEPREKYQGKTPLILLPDSTEQTARIVRYCAQNKIPLVPQGGNSGLVGGAVPTGEILLSLKRLKAIRAQDTRNLTMTVEAGCILSHIQELAENMGCLFPLSLAAEGSCMIGGNISTNAGGVNVLHYGNMRNLILGLEVVLPNGEIWHGLGGLRKDNTGYDLKQLFIGAEGSLGIITAATLKLSPHPHEKQTAFVAVPNPEAAVNLLSIARNISGDCLTAFEIIPRLGIEMVTGNIPNVRDPMTQAYDWYILLECTSPLSRDLLNLEAVMERILSAGLEESLILDGVIAKNNAESNNLWQLRENLSEAQKFEGGSIKHDISVPISAIPAFLIEAGMAVEATIPGARPVPFGHLGDGNLHYNISQPKHMTRQEFLDQWESLNQSVHDVVDKFSGSFSAEHGIGRMKTGDMLRYKSKVEMDMMTKIKNVLDPDNIMNPGVIIKEIINDRQ</sequence>
<dbReference type="InterPro" id="IPR016166">
    <property type="entry name" value="FAD-bd_PCMH"/>
</dbReference>
<dbReference type="Gene3D" id="3.30.43.10">
    <property type="entry name" value="Uridine Diphospho-n-acetylenolpyruvylglucosamine Reductase, domain 2"/>
    <property type="match status" value="1"/>
</dbReference>
<dbReference type="InterPro" id="IPR016167">
    <property type="entry name" value="FAD-bd_PCMH_sub1"/>
</dbReference>
<organism evidence="6">
    <name type="scientific">hydrothermal vent metagenome</name>
    <dbReference type="NCBI Taxonomy" id="652676"/>
    <lineage>
        <taxon>unclassified sequences</taxon>
        <taxon>metagenomes</taxon>
        <taxon>ecological metagenomes</taxon>
    </lineage>
</organism>
<dbReference type="InterPro" id="IPR016169">
    <property type="entry name" value="FAD-bd_PCMH_sub2"/>
</dbReference>
<dbReference type="SUPFAM" id="SSF56176">
    <property type="entry name" value="FAD-binding/transporter-associated domain-like"/>
    <property type="match status" value="1"/>
</dbReference>
<keyword evidence="4" id="KW-0274">FAD</keyword>
<dbReference type="InterPro" id="IPR051264">
    <property type="entry name" value="FAD-oxidored/transferase_4"/>
</dbReference>
<dbReference type="InterPro" id="IPR016171">
    <property type="entry name" value="Vanillyl_alc_oxidase_C-sub2"/>
</dbReference>
<dbReference type="PROSITE" id="PS51387">
    <property type="entry name" value="FAD_PCMH"/>
    <property type="match status" value="1"/>
</dbReference>
<evidence type="ECO:0000256" key="2">
    <source>
        <dbReference type="ARBA" id="ARBA00008000"/>
    </source>
</evidence>
<dbReference type="SUPFAM" id="SSF55103">
    <property type="entry name" value="FAD-linked oxidases, C-terminal domain"/>
    <property type="match status" value="1"/>
</dbReference>
<dbReference type="Gene3D" id="1.10.45.10">
    <property type="entry name" value="Vanillyl-alcohol Oxidase, Chain A, domain 4"/>
    <property type="match status" value="1"/>
</dbReference>
<gene>
    <name evidence="6" type="ORF">MNBD_ALPHA03-1918</name>
</gene>
<dbReference type="Gene3D" id="3.30.70.2190">
    <property type="match status" value="1"/>
</dbReference>
<proteinExistence type="inferred from homology"/>
<keyword evidence="6" id="KW-0560">Oxidoreductase</keyword>
<dbReference type="InterPro" id="IPR006094">
    <property type="entry name" value="Oxid_FAD_bind_N"/>
</dbReference>
<dbReference type="PANTHER" id="PTHR43716:SF2">
    <property type="entry name" value="BLL6224 PROTEIN"/>
    <property type="match status" value="1"/>
</dbReference>
<dbReference type="GO" id="GO:0071949">
    <property type="term" value="F:FAD binding"/>
    <property type="evidence" value="ECO:0007669"/>
    <property type="project" value="InterPro"/>
</dbReference>
<evidence type="ECO:0000256" key="1">
    <source>
        <dbReference type="ARBA" id="ARBA00001974"/>
    </source>
</evidence>
<dbReference type="InterPro" id="IPR004113">
    <property type="entry name" value="FAD-bd_oxidored_4_C"/>
</dbReference>
<comment type="cofactor">
    <cofactor evidence="1">
        <name>FAD</name>
        <dbReference type="ChEBI" id="CHEBI:57692"/>
    </cofactor>
</comment>
<evidence type="ECO:0000259" key="5">
    <source>
        <dbReference type="PROSITE" id="PS51387"/>
    </source>
</evidence>
<evidence type="ECO:0000313" key="6">
    <source>
        <dbReference type="EMBL" id="VAX03320.1"/>
    </source>
</evidence>
<dbReference type="AlphaFoldDB" id="A0A3B1AZ56"/>
<keyword evidence="3" id="KW-0285">Flavoprotein</keyword>
<evidence type="ECO:0000256" key="3">
    <source>
        <dbReference type="ARBA" id="ARBA00022630"/>
    </source>
</evidence>
<dbReference type="PANTHER" id="PTHR43716">
    <property type="entry name" value="D-2-HYDROXYGLUTARATE DEHYDROGENASE, MITOCHONDRIAL"/>
    <property type="match status" value="1"/>
</dbReference>
<feature type="domain" description="FAD-binding PCMH-type" evidence="5">
    <location>
        <begin position="38"/>
        <end position="216"/>
    </location>
</feature>
<dbReference type="GO" id="GO:0022904">
    <property type="term" value="P:respiratory electron transport chain"/>
    <property type="evidence" value="ECO:0007669"/>
    <property type="project" value="TreeGrafter"/>
</dbReference>
<dbReference type="InterPro" id="IPR036318">
    <property type="entry name" value="FAD-bd_PCMH-like_sf"/>
</dbReference>
<reference evidence="6" key="1">
    <citation type="submission" date="2018-06" db="EMBL/GenBank/DDBJ databases">
        <authorList>
            <person name="Zhirakovskaya E."/>
        </authorList>
    </citation>
    <scope>NUCLEOTIDE SEQUENCE</scope>
</reference>
<accession>A0A3B1AZ56</accession>
<dbReference type="GO" id="GO:0047545">
    <property type="term" value="F:(S)-2-hydroxyglutarate dehydrogenase activity"/>
    <property type="evidence" value="ECO:0007669"/>
    <property type="project" value="UniProtKB-EC"/>
</dbReference>
<comment type="similarity">
    <text evidence="2">Belongs to the FAD-binding oxidoreductase/transferase type 4 family.</text>
</comment>
<dbReference type="InterPro" id="IPR016164">
    <property type="entry name" value="FAD-linked_Oxase-like_C"/>
</dbReference>
<dbReference type="FunFam" id="1.10.45.10:FF:000001">
    <property type="entry name" value="D-lactate dehydrogenase mitochondrial"/>
    <property type="match status" value="1"/>
</dbReference>
<dbReference type="Gene3D" id="3.30.70.2740">
    <property type="match status" value="1"/>
</dbReference>
<protein>
    <submittedName>
        <fullName evidence="6">D-2-hydroxyglutarate dehydrogenase</fullName>
        <ecNumber evidence="6">1.1.99.2</ecNumber>
    </submittedName>
</protein>